<dbReference type="GO" id="GO:0005524">
    <property type="term" value="F:ATP binding"/>
    <property type="evidence" value="ECO:0007669"/>
    <property type="project" value="InterPro"/>
</dbReference>
<dbReference type="Gene3D" id="1.10.510.10">
    <property type="entry name" value="Transferase(Phosphotransferase) domain 1"/>
    <property type="match status" value="1"/>
</dbReference>
<dbReference type="Pfam" id="PF00069">
    <property type="entry name" value="Pkinase"/>
    <property type="match status" value="1"/>
</dbReference>
<feature type="domain" description="Protein kinase" evidence="2">
    <location>
        <begin position="19"/>
        <end position="295"/>
    </location>
</feature>
<evidence type="ECO:0000313" key="4">
    <source>
        <dbReference type="Proteomes" id="UP001188597"/>
    </source>
</evidence>
<dbReference type="GO" id="GO:0043539">
    <property type="term" value="F:protein serine/threonine kinase activator activity"/>
    <property type="evidence" value="ECO:0007669"/>
    <property type="project" value="InterPro"/>
</dbReference>
<sequence length="316" mass="35100">MAVNGEPPIVEFARDYNQYVTLGPAVRGEGAAMYKANYLSVPEDQSVEEIIVGIKVFDPYGVKDIYSLTKEFYMAKQLSRAENIVGVHCSFLHKNLLYLVMPFVHGVSLKSLVSSSFPRGLPESEVAFVLKETLMALSYIHARRFVHENVCSDCVFIDGESSSLKLGFRFLTLDKPDSSTVSSDGLIVAPELLMDRTKARDQKADIWSIGLLALELHYGRVPASNHGDLKSVVTAIGDRRSLDFVRKIVGSCFTASEAVHSKKMSSSLGDVIALCLSPFPSRRPTATELLDHKFFRECKPVKHKLFTKLQQGKNSF</sequence>
<keyword evidence="4" id="KW-1185">Reference proteome</keyword>
<dbReference type="InterPro" id="IPR000719">
    <property type="entry name" value="Prot_kinase_dom"/>
</dbReference>
<dbReference type="InterPro" id="IPR011009">
    <property type="entry name" value="Kinase-like_dom_sf"/>
</dbReference>
<dbReference type="AlphaFoldDB" id="A0AA88W9Y0"/>
<dbReference type="Gene3D" id="3.30.200.20">
    <property type="entry name" value="Phosphorylase Kinase, domain 1"/>
    <property type="match status" value="1"/>
</dbReference>
<accession>A0AA88W9Y0</accession>
<reference evidence="3" key="1">
    <citation type="submission" date="2022-12" db="EMBL/GenBank/DDBJ databases">
        <title>Draft genome assemblies for two species of Escallonia (Escalloniales).</title>
        <authorList>
            <person name="Chanderbali A."/>
            <person name="Dervinis C."/>
            <person name="Anghel I."/>
            <person name="Soltis D."/>
            <person name="Soltis P."/>
            <person name="Zapata F."/>
        </authorList>
    </citation>
    <scope>NUCLEOTIDE SEQUENCE</scope>
    <source>
        <strain evidence="3">UCBG64.0493</strain>
        <tissue evidence="3">Leaf</tissue>
    </source>
</reference>
<gene>
    <name evidence="3" type="ORF">RJ639_046642</name>
</gene>
<evidence type="ECO:0000313" key="3">
    <source>
        <dbReference type="EMBL" id="KAK3022822.1"/>
    </source>
</evidence>
<comment type="caution">
    <text evidence="3">The sequence shown here is derived from an EMBL/GenBank/DDBJ whole genome shotgun (WGS) entry which is preliminary data.</text>
</comment>
<organism evidence="3 4">
    <name type="scientific">Escallonia herrerae</name>
    <dbReference type="NCBI Taxonomy" id="1293975"/>
    <lineage>
        <taxon>Eukaryota</taxon>
        <taxon>Viridiplantae</taxon>
        <taxon>Streptophyta</taxon>
        <taxon>Embryophyta</taxon>
        <taxon>Tracheophyta</taxon>
        <taxon>Spermatophyta</taxon>
        <taxon>Magnoliopsida</taxon>
        <taxon>eudicotyledons</taxon>
        <taxon>Gunneridae</taxon>
        <taxon>Pentapetalae</taxon>
        <taxon>asterids</taxon>
        <taxon>campanulids</taxon>
        <taxon>Escalloniales</taxon>
        <taxon>Escalloniaceae</taxon>
        <taxon>Escallonia</taxon>
    </lineage>
</organism>
<dbReference type="PROSITE" id="PS50011">
    <property type="entry name" value="PROTEIN_KINASE_DOM"/>
    <property type="match status" value="1"/>
</dbReference>
<evidence type="ECO:0000259" key="2">
    <source>
        <dbReference type="PROSITE" id="PS50011"/>
    </source>
</evidence>
<evidence type="ECO:0000256" key="1">
    <source>
        <dbReference type="ARBA" id="ARBA00008874"/>
    </source>
</evidence>
<dbReference type="InterPro" id="IPR047173">
    <property type="entry name" value="STRAD_A/B-like"/>
</dbReference>
<dbReference type="PANTHER" id="PTHR48014">
    <property type="entry name" value="SERINE/THREONINE-PROTEIN KINASE FRAY2"/>
    <property type="match status" value="1"/>
</dbReference>
<name>A0AA88W9Y0_9ASTE</name>
<proteinExistence type="inferred from homology"/>
<dbReference type="GO" id="GO:0004672">
    <property type="term" value="F:protein kinase activity"/>
    <property type="evidence" value="ECO:0007669"/>
    <property type="project" value="InterPro"/>
</dbReference>
<dbReference type="Proteomes" id="UP001188597">
    <property type="component" value="Unassembled WGS sequence"/>
</dbReference>
<dbReference type="PANTHER" id="PTHR48014:SF7">
    <property type="entry name" value="SERINE_THREONINE-PROTEIN KINASE BLUS1"/>
    <property type="match status" value="1"/>
</dbReference>
<dbReference type="SUPFAM" id="SSF56112">
    <property type="entry name" value="Protein kinase-like (PK-like)"/>
    <property type="match status" value="1"/>
</dbReference>
<comment type="similarity">
    <text evidence="1">Belongs to the protein kinase superfamily. STE Ser/Thr protein kinase family. STE20 subfamily.</text>
</comment>
<dbReference type="EMBL" id="JAVXUP010000690">
    <property type="protein sequence ID" value="KAK3022822.1"/>
    <property type="molecule type" value="Genomic_DNA"/>
</dbReference>
<protein>
    <recommendedName>
        <fullName evidence="2">Protein kinase domain-containing protein</fullName>
    </recommendedName>
</protein>